<organism evidence="3 4">
    <name type="scientific">Mesorhizobium temperatum</name>
    <dbReference type="NCBI Taxonomy" id="241416"/>
    <lineage>
        <taxon>Bacteria</taxon>
        <taxon>Pseudomonadati</taxon>
        <taxon>Pseudomonadota</taxon>
        <taxon>Alphaproteobacteria</taxon>
        <taxon>Hyphomicrobiales</taxon>
        <taxon>Phyllobacteriaceae</taxon>
        <taxon>Mesorhizobium</taxon>
    </lineage>
</organism>
<gene>
    <name evidence="3" type="ORF">CIT26_21715</name>
</gene>
<feature type="region of interest" description="Disordered" evidence="1">
    <location>
        <begin position="69"/>
        <end position="106"/>
    </location>
</feature>
<dbReference type="AlphaFoldDB" id="A0A271LG27"/>
<dbReference type="Pfam" id="PF17195">
    <property type="entry name" value="DUF5132"/>
    <property type="match status" value="1"/>
</dbReference>
<protein>
    <recommendedName>
        <fullName evidence="5">DUF5132 domain-containing protein</fullName>
    </recommendedName>
</protein>
<reference evidence="3 4" key="1">
    <citation type="submission" date="2017-08" db="EMBL/GenBank/DDBJ databases">
        <title>Mesorhizobium wenxinae sp. nov., a novel rhizobial species isolated from root nodules of chickpea (Cicer arietinum L.).</title>
        <authorList>
            <person name="Zhang J."/>
        </authorList>
    </citation>
    <scope>NUCLEOTIDE SEQUENCE [LARGE SCALE GENOMIC DNA]</scope>
    <source>
        <strain evidence="3 4">SDW018</strain>
    </source>
</reference>
<proteinExistence type="predicted"/>
<accession>A0A271LG27</accession>
<evidence type="ECO:0000256" key="1">
    <source>
        <dbReference type="SAM" id="MobiDB-lite"/>
    </source>
</evidence>
<evidence type="ECO:0000313" key="4">
    <source>
        <dbReference type="Proteomes" id="UP000216442"/>
    </source>
</evidence>
<name>A0A271LG27_9HYPH</name>
<feature type="transmembrane region" description="Helical" evidence="2">
    <location>
        <begin position="12"/>
        <end position="34"/>
    </location>
</feature>
<keyword evidence="2" id="KW-0812">Transmembrane</keyword>
<evidence type="ECO:0008006" key="5">
    <source>
        <dbReference type="Google" id="ProtNLM"/>
    </source>
</evidence>
<dbReference type="Proteomes" id="UP000216442">
    <property type="component" value="Unassembled WGS sequence"/>
</dbReference>
<evidence type="ECO:0000256" key="2">
    <source>
        <dbReference type="SAM" id="Phobius"/>
    </source>
</evidence>
<sequence length="106" mass="10941">MAILEDAFKGGNLATGLAFGVGAAFLAPLAVSVLRPVSKAVLKAGLIAYDQGRVAVAEMNEMTSDLVAEARTEMAEATKETDNGGRSETGARRARKSEAAEKSPST</sequence>
<keyword evidence="2" id="KW-0472">Membrane</keyword>
<comment type="caution">
    <text evidence="3">The sequence shown here is derived from an EMBL/GenBank/DDBJ whole genome shotgun (WGS) entry which is preliminary data.</text>
</comment>
<keyword evidence="2" id="KW-1133">Transmembrane helix</keyword>
<dbReference type="RefSeq" id="WP_095494485.1">
    <property type="nucleotide sequence ID" value="NZ_NPKJ01000060.1"/>
</dbReference>
<dbReference type="InterPro" id="IPR033456">
    <property type="entry name" value="DUF5132"/>
</dbReference>
<dbReference type="OrthoDB" id="8420303at2"/>
<evidence type="ECO:0000313" key="3">
    <source>
        <dbReference type="EMBL" id="PAQ07049.1"/>
    </source>
</evidence>
<keyword evidence="4" id="KW-1185">Reference proteome</keyword>
<dbReference type="EMBL" id="NPKJ01000060">
    <property type="protein sequence ID" value="PAQ07049.1"/>
    <property type="molecule type" value="Genomic_DNA"/>
</dbReference>